<comment type="caution">
    <text evidence="1">The sequence shown here is derived from an EMBL/GenBank/DDBJ whole genome shotgun (WGS) entry which is preliminary data.</text>
</comment>
<dbReference type="Proteomes" id="UP001642540">
    <property type="component" value="Unassembled WGS sequence"/>
</dbReference>
<evidence type="ECO:0008006" key="3">
    <source>
        <dbReference type="Google" id="ProtNLM"/>
    </source>
</evidence>
<organism evidence="1 2">
    <name type="scientific">Orchesella dallaii</name>
    <dbReference type="NCBI Taxonomy" id="48710"/>
    <lineage>
        <taxon>Eukaryota</taxon>
        <taxon>Metazoa</taxon>
        <taxon>Ecdysozoa</taxon>
        <taxon>Arthropoda</taxon>
        <taxon>Hexapoda</taxon>
        <taxon>Collembola</taxon>
        <taxon>Entomobryomorpha</taxon>
        <taxon>Entomobryoidea</taxon>
        <taxon>Orchesellidae</taxon>
        <taxon>Orchesellinae</taxon>
        <taxon>Orchesella</taxon>
    </lineage>
</organism>
<protein>
    <recommendedName>
        <fullName evidence="3">BTB domain-containing protein</fullName>
    </recommendedName>
</protein>
<proteinExistence type="predicted"/>
<accession>A0ABP1PZW1</accession>
<dbReference type="EMBL" id="CAXLJM020000018">
    <property type="protein sequence ID" value="CAL8084169.1"/>
    <property type="molecule type" value="Genomic_DNA"/>
</dbReference>
<gene>
    <name evidence="1" type="ORF">ODALV1_LOCUS5720</name>
</gene>
<name>A0ABP1PZW1_9HEXA</name>
<dbReference type="InterPro" id="IPR011333">
    <property type="entry name" value="SKP1/BTB/POZ_sf"/>
</dbReference>
<evidence type="ECO:0000313" key="2">
    <source>
        <dbReference type="Proteomes" id="UP001642540"/>
    </source>
</evidence>
<dbReference type="Gene3D" id="3.30.710.10">
    <property type="entry name" value="Potassium Channel Kv1.1, Chain A"/>
    <property type="match status" value="1"/>
</dbReference>
<evidence type="ECO:0000313" key="1">
    <source>
        <dbReference type="EMBL" id="CAL8084169.1"/>
    </source>
</evidence>
<reference evidence="1 2" key="1">
    <citation type="submission" date="2024-08" db="EMBL/GenBank/DDBJ databases">
        <authorList>
            <person name="Cucini C."/>
            <person name="Frati F."/>
        </authorList>
    </citation>
    <scope>NUCLEOTIDE SEQUENCE [LARGE SCALE GENOMIC DNA]</scope>
</reference>
<sequence length="400" mass="45665">MGVYVANEKPIKVKFIPSQKQKDKVKIFSYEGKFSSVAKICVTDNESVEDRNMYRIIDTFLVKKKCWRFHTKLSITRQFDESGVLSEHVGIVRVNGDLIKELCAAFRGQLQVSLTMNLKGCCKVNSKSEKDDMKIDLGGFKKIKTVGYVEKKIRNFNFAPEPYSKFCPRKNQVIFGNMTLEVKAFSNISIESFPINFDALLGITEPGKTFILNGYDGPGMPIDKDILIDRSQFFKKFFSSTADWSVNNTFRFEACSGAVVEAFVNFLLACSYDAPSTHPPIAVQLLKMGHFYEVACLEQSMVNILLGKNWFWFDLETAWKLLDYASQLRDNSSFNMQSAYIKMHNKAKAVLKSYHEAEFLTNTNNFTKKEELQVKQFMEELQKNPSVADELGIEVNSIFS</sequence>
<keyword evidence="2" id="KW-1185">Reference proteome</keyword>